<evidence type="ECO:0000259" key="6">
    <source>
        <dbReference type="Pfam" id="PF17801"/>
    </source>
</evidence>
<dbReference type="SUPFAM" id="SSF51445">
    <property type="entry name" value="(Trans)glycosidases"/>
    <property type="match status" value="1"/>
</dbReference>
<dbReference type="Gene3D" id="2.60.40.1180">
    <property type="entry name" value="Golgi alpha-mannosidase II"/>
    <property type="match status" value="1"/>
</dbReference>
<evidence type="ECO:0000256" key="3">
    <source>
        <dbReference type="ARBA" id="ARBA00022801"/>
    </source>
</evidence>
<evidence type="ECO:0000256" key="2">
    <source>
        <dbReference type="ARBA" id="ARBA00022729"/>
    </source>
</evidence>
<accession>A0A949NHZ3</accession>
<dbReference type="PANTHER" id="PTHR11452">
    <property type="entry name" value="ALPHA-GALACTOSIDASE/ALPHA-N-ACETYLGALACTOSAMINIDASE"/>
    <property type="match status" value="1"/>
</dbReference>
<keyword evidence="4 5" id="KW-0326">Glycosidase</keyword>
<evidence type="ECO:0000256" key="5">
    <source>
        <dbReference type="RuleBase" id="RU361168"/>
    </source>
</evidence>
<dbReference type="CDD" id="cd14792">
    <property type="entry name" value="GH27"/>
    <property type="match status" value="1"/>
</dbReference>
<keyword evidence="8" id="KW-1185">Reference proteome</keyword>
<evidence type="ECO:0000256" key="4">
    <source>
        <dbReference type="ARBA" id="ARBA00023295"/>
    </source>
</evidence>
<dbReference type="Pfam" id="PF17801">
    <property type="entry name" value="Melibiase_C"/>
    <property type="match status" value="1"/>
</dbReference>
<dbReference type="EMBL" id="JAHQCW010000049">
    <property type="protein sequence ID" value="MBU9739098.1"/>
    <property type="molecule type" value="Genomic_DNA"/>
</dbReference>
<dbReference type="InterPro" id="IPR013785">
    <property type="entry name" value="Aldolase_TIM"/>
</dbReference>
<dbReference type="InterPro" id="IPR002241">
    <property type="entry name" value="Glyco_hydro_27"/>
</dbReference>
<dbReference type="InterPro" id="IPR013780">
    <property type="entry name" value="Glyco_hydro_b"/>
</dbReference>
<keyword evidence="3 5" id="KW-0378">Hydrolase</keyword>
<dbReference type="GO" id="GO:0004557">
    <property type="term" value="F:alpha-galactosidase activity"/>
    <property type="evidence" value="ECO:0007669"/>
    <property type="project" value="UniProtKB-EC"/>
</dbReference>
<dbReference type="AlphaFoldDB" id="A0A949NHZ3"/>
<proteinExistence type="inferred from homology"/>
<keyword evidence="2" id="KW-0732">Signal</keyword>
<sequence>MDKNTFAVTPPMGWNSWDCYGASVTEEELLGNANYMAEHMKAYGWEYIVCDIQWYEPSANTSVYHKFAPLEMDEFGRLIPAVNRFPSSAGQKGFGPIAKKIHDLGLKFGIHMMRGVPRQAVHAQLPVKGTTVTARDIAHPFSLCSWNTDMYGVDTSAVGAQAYYDSLFELYAEWGVDYVKVDDICTTAFLPHDLYSAKEEIEMIHRAISRCKREIVLSLSPGPALLTQAGHLSRYANMWRITGDFWDRWEDIREMFDICRDWSPYVKEGCWPDCDMLPLGHISIRGNEHGLSDRFTRFTREEQTTLMTLWCIFRSPLMMGGELRDNDPWTLELLTNAEVLSLLKDTSGAGEIYRGSDIIAWTSQDARNNTYLAIFNIGWVEKTAAFSLDKIGLPGPCQVRDLWNHRNQAPAREMITASIPIHGAVLYKLTPDPEIK</sequence>
<dbReference type="Proteomes" id="UP000712157">
    <property type="component" value="Unassembled WGS sequence"/>
</dbReference>
<comment type="catalytic activity">
    <reaction evidence="5">
        <text>Hydrolysis of terminal, non-reducing alpha-D-galactose residues in alpha-D-galactosides, including galactose oligosaccharides, galactomannans and galactolipids.</text>
        <dbReference type="EC" id="3.2.1.22"/>
    </reaction>
</comment>
<dbReference type="InterPro" id="IPR017853">
    <property type="entry name" value="GH"/>
</dbReference>
<dbReference type="GO" id="GO:0005975">
    <property type="term" value="P:carbohydrate metabolic process"/>
    <property type="evidence" value="ECO:0007669"/>
    <property type="project" value="InterPro"/>
</dbReference>
<gene>
    <name evidence="7" type="ORF">KTH89_21400</name>
</gene>
<evidence type="ECO:0000313" key="7">
    <source>
        <dbReference type="EMBL" id="MBU9739098.1"/>
    </source>
</evidence>
<dbReference type="PANTHER" id="PTHR11452:SF42">
    <property type="entry name" value="ALPHA-GALACTOSIDASE"/>
    <property type="match status" value="1"/>
</dbReference>
<name>A0A949NHZ3_9FIRM</name>
<dbReference type="Pfam" id="PF16499">
    <property type="entry name" value="Melibiase_2"/>
    <property type="match status" value="1"/>
</dbReference>
<reference evidence="7" key="1">
    <citation type="submission" date="2021-06" db="EMBL/GenBank/DDBJ databases">
        <title>Description of novel taxa of the family Lachnospiraceae.</title>
        <authorList>
            <person name="Chaplin A.V."/>
            <person name="Sokolova S.R."/>
            <person name="Pikina A.P."/>
            <person name="Korzhanova M."/>
            <person name="Belova V."/>
            <person name="Korostin D."/>
            <person name="Efimov B.A."/>
        </authorList>
    </citation>
    <scope>NUCLEOTIDE SEQUENCE</scope>
    <source>
        <strain evidence="7">ASD5720</strain>
    </source>
</reference>
<evidence type="ECO:0000256" key="1">
    <source>
        <dbReference type="ARBA" id="ARBA00009743"/>
    </source>
</evidence>
<comment type="similarity">
    <text evidence="1 5">Belongs to the glycosyl hydrolase 27 family.</text>
</comment>
<dbReference type="EC" id="3.2.1.22" evidence="5"/>
<dbReference type="RefSeq" id="WP_158345980.1">
    <property type="nucleotide sequence ID" value="NZ_JAHQCW010000049.1"/>
</dbReference>
<feature type="domain" description="Alpha galactosidase C-terminal" evidence="6">
    <location>
        <begin position="357"/>
        <end position="429"/>
    </location>
</feature>
<protein>
    <recommendedName>
        <fullName evidence="5">Alpha-galactosidase</fullName>
        <ecNumber evidence="5">3.2.1.22</ecNumber>
    </recommendedName>
    <alternativeName>
        <fullName evidence="5">Melibiase</fullName>
    </alternativeName>
</protein>
<dbReference type="InterPro" id="IPR041233">
    <property type="entry name" value="Melibiase_C"/>
</dbReference>
<evidence type="ECO:0000313" key="8">
    <source>
        <dbReference type="Proteomes" id="UP000712157"/>
    </source>
</evidence>
<organism evidence="7 8">
    <name type="scientific">Diplocloster agilis</name>
    <dbReference type="NCBI Taxonomy" id="2850323"/>
    <lineage>
        <taxon>Bacteria</taxon>
        <taxon>Bacillati</taxon>
        <taxon>Bacillota</taxon>
        <taxon>Clostridia</taxon>
        <taxon>Lachnospirales</taxon>
        <taxon>Lachnospiraceae</taxon>
        <taxon>Diplocloster</taxon>
    </lineage>
</organism>
<keyword evidence="5" id="KW-1015">Disulfide bond</keyword>
<comment type="caution">
    <text evidence="7">The sequence shown here is derived from an EMBL/GenBank/DDBJ whole genome shotgun (WGS) entry which is preliminary data.</text>
</comment>
<dbReference type="SUPFAM" id="SSF51011">
    <property type="entry name" value="Glycosyl hydrolase domain"/>
    <property type="match status" value="1"/>
</dbReference>
<dbReference type="Gene3D" id="3.20.20.70">
    <property type="entry name" value="Aldolase class I"/>
    <property type="match status" value="1"/>
</dbReference>
<dbReference type="PRINTS" id="PR00740">
    <property type="entry name" value="GLHYDRLASE27"/>
</dbReference>